<comment type="caution">
    <text evidence="1">The sequence shown here is derived from an EMBL/GenBank/DDBJ whole genome shotgun (WGS) entry which is preliminary data.</text>
</comment>
<evidence type="ECO:0000313" key="1">
    <source>
        <dbReference type="EMBL" id="KYZ75074.1"/>
    </source>
</evidence>
<name>A0A154BM72_ANASB</name>
<accession>A0A154BM72</accession>
<evidence type="ECO:0000313" key="2">
    <source>
        <dbReference type="Proteomes" id="UP000076268"/>
    </source>
</evidence>
<protein>
    <submittedName>
        <fullName evidence="1">Uncharacterized protein</fullName>
    </submittedName>
</protein>
<proteinExistence type="predicted"/>
<dbReference type="EMBL" id="LSGP01000026">
    <property type="protein sequence ID" value="KYZ75074.1"/>
    <property type="molecule type" value="Genomic_DNA"/>
</dbReference>
<dbReference type="RefSeq" id="WP_066245695.1">
    <property type="nucleotide sequence ID" value="NZ_LSGP01000026.1"/>
</dbReference>
<reference evidence="1 2" key="1">
    <citation type="submission" date="2016-02" db="EMBL/GenBank/DDBJ databases">
        <title>Anaerosporomusa subterraneum gen. nov., sp. nov., a spore-forming obligate anaerobe isolated from saprolite.</title>
        <authorList>
            <person name="Choi J.K."/>
            <person name="Shah M."/>
            <person name="Yee N."/>
        </authorList>
    </citation>
    <scope>NUCLEOTIDE SEQUENCE [LARGE SCALE GENOMIC DNA]</scope>
    <source>
        <strain evidence="1 2">RU4</strain>
    </source>
</reference>
<organism evidence="1 2">
    <name type="scientific">Anaerosporomusa subterranea</name>
    <dbReference type="NCBI Taxonomy" id="1794912"/>
    <lineage>
        <taxon>Bacteria</taxon>
        <taxon>Bacillati</taxon>
        <taxon>Bacillota</taxon>
        <taxon>Negativicutes</taxon>
        <taxon>Acetonemataceae</taxon>
        <taxon>Anaerosporomusa</taxon>
    </lineage>
</organism>
<dbReference type="Proteomes" id="UP000076268">
    <property type="component" value="Unassembled WGS sequence"/>
</dbReference>
<dbReference type="AlphaFoldDB" id="A0A154BM72"/>
<sequence length="71" mass="8159">MDFKLSSLSEEERRLYIPLVMMSEDLNEARQLIKAGADIERVVELISNGLGYVRELEEGIKRCENKVACTR</sequence>
<gene>
    <name evidence="1" type="ORF">AXX12_15990</name>
</gene>
<keyword evidence="2" id="KW-1185">Reference proteome</keyword>